<keyword evidence="1" id="KW-0547">Nucleotide-binding</keyword>
<dbReference type="InterPro" id="IPR002423">
    <property type="entry name" value="Cpn60/GroEL/TCP-1"/>
</dbReference>
<keyword evidence="5" id="KW-1185">Reference proteome</keyword>
<evidence type="ECO:0000313" key="5">
    <source>
        <dbReference type="Proteomes" id="UP001651158"/>
    </source>
</evidence>
<dbReference type="InterPro" id="IPR027413">
    <property type="entry name" value="GROEL-like_equatorial_sf"/>
</dbReference>
<evidence type="ECO:0000313" key="4">
    <source>
        <dbReference type="EMBL" id="KAL5108043.1"/>
    </source>
</evidence>
<dbReference type="Proteomes" id="UP001651158">
    <property type="component" value="Unassembled WGS sequence"/>
</dbReference>
<dbReference type="PANTHER" id="PTHR11353">
    <property type="entry name" value="CHAPERONIN"/>
    <property type="match status" value="1"/>
</dbReference>
<evidence type="ECO:0000256" key="3">
    <source>
        <dbReference type="ARBA" id="ARBA00023186"/>
    </source>
</evidence>
<name>A0ABR4QEP7_9CEST</name>
<keyword evidence="2" id="KW-0067">ATP-binding</keyword>
<reference evidence="4 5" key="1">
    <citation type="journal article" date="2022" name="Front. Cell. Infect. Microbiol.">
        <title>The Genomes of Two Strains of Taenia crassiceps the Animal Model for the Study of Human Cysticercosis.</title>
        <authorList>
            <person name="Bobes R.J."/>
            <person name="Estrada K."/>
            <person name="Rios-Valencia D.G."/>
            <person name="Calderon-Gallegos A."/>
            <person name="de la Torre P."/>
            <person name="Carrero J.C."/>
            <person name="Sanchez-Flores A."/>
            <person name="Laclette J.P."/>
        </authorList>
    </citation>
    <scope>NUCLEOTIDE SEQUENCE [LARGE SCALE GENOMIC DNA]</scope>
    <source>
        <strain evidence="4">WFUcys</strain>
    </source>
</reference>
<protein>
    <submittedName>
        <fullName evidence="4">T-complex protein 1 subunit beta</fullName>
    </submittedName>
</protein>
<proteinExistence type="predicted"/>
<organism evidence="4 5">
    <name type="scientific">Taenia crassiceps</name>
    <dbReference type="NCBI Taxonomy" id="6207"/>
    <lineage>
        <taxon>Eukaryota</taxon>
        <taxon>Metazoa</taxon>
        <taxon>Spiralia</taxon>
        <taxon>Lophotrochozoa</taxon>
        <taxon>Platyhelminthes</taxon>
        <taxon>Cestoda</taxon>
        <taxon>Eucestoda</taxon>
        <taxon>Cyclophyllidea</taxon>
        <taxon>Taeniidae</taxon>
        <taxon>Taenia</taxon>
    </lineage>
</organism>
<evidence type="ECO:0000256" key="1">
    <source>
        <dbReference type="ARBA" id="ARBA00022741"/>
    </source>
</evidence>
<sequence length="102" mass="11169">MAIAMEAFATALRRLPAIIADNGGYDSAELVSQLRAAHATGNPDMGLDMEHGCLANMEELGITESYNVKRQVVISASEAAEMIIRVDDIMRAAPRKRQQPRR</sequence>
<dbReference type="EMBL" id="JAKROA010000004">
    <property type="protein sequence ID" value="KAL5108043.1"/>
    <property type="molecule type" value="Genomic_DNA"/>
</dbReference>
<dbReference type="InterPro" id="IPR017998">
    <property type="entry name" value="Chaperone_TCP-1"/>
</dbReference>
<gene>
    <name evidence="4" type="ORF">TcWFU_007993</name>
</gene>
<comment type="caution">
    <text evidence="4">The sequence shown here is derived from an EMBL/GenBank/DDBJ whole genome shotgun (WGS) entry which is preliminary data.</text>
</comment>
<evidence type="ECO:0000256" key="2">
    <source>
        <dbReference type="ARBA" id="ARBA00022840"/>
    </source>
</evidence>
<dbReference type="SUPFAM" id="SSF48592">
    <property type="entry name" value="GroEL equatorial domain-like"/>
    <property type="match status" value="1"/>
</dbReference>
<dbReference type="Pfam" id="PF00118">
    <property type="entry name" value="Cpn60_TCP1"/>
    <property type="match status" value="1"/>
</dbReference>
<dbReference type="Gene3D" id="1.10.560.10">
    <property type="entry name" value="GroEL-like equatorial domain"/>
    <property type="match status" value="1"/>
</dbReference>
<keyword evidence="3" id="KW-0143">Chaperone</keyword>
<accession>A0ABR4QEP7</accession>